<evidence type="ECO:0000313" key="2">
    <source>
        <dbReference type="EMBL" id="CZF83627.1"/>
    </source>
</evidence>
<dbReference type="PROSITE" id="PS51340">
    <property type="entry name" value="MOSC"/>
    <property type="match status" value="1"/>
</dbReference>
<name>A0A128FA06_9GAMM</name>
<dbReference type="InterPro" id="IPR005302">
    <property type="entry name" value="MoCF_Sase_C"/>
</dbReference>
<dbReference type="InterPro" id="IPR052353">
    <property type="entry name" value="Benzoxazolinone_Detox_Enz"/>
</dbReference>
<feature type="domain" description="MOSC" evidence="1">
    <location>
        <begin position="32"/>
        <end position="169"/>
    </location>
</feature>
<dbReference type="GO" id="GO:0030151">
    <property type="term" value="F:molybdenum ion binding"/>
    <property type="evidence" value="ECO:0007669"/>
    <property type="project" value="InterPro"/>
</dbReference>
<proteinExistence type="predicted"/>
<dbReference type="Gene3D" id="2.40.33.20">
    <property type="entry name" value="PK beta-barrel domain-like"/>
    <property type="match status" value="1"/>
</dbReference>
<evidence type="ECO:0000313" key="3">
    <source>
        <dbReference type="Proteomes" id="UP000073601"/>
    </source>
</evidence>
<dbReference type="OrthoDB" id="9786134at2"/>
<dbReference type="AlphaFoldDB" id="A0A128FA06"/>
<accession>A0A128FA06</accession>
<dbReference type="SUPFAM" id="SSF50800">
    <property type="entry name" value="PK beta-barrel domain-like"/>
    <property type="match status" value="1"/>
</dbReference>
<dbReference type="PANTHER" id="PTHR30212:SF2">
    <property type="entry name" value="PROTEIN YIIM"/>
    <property type="match status" value="1"/>
</dbReference>
<dbReference type="EMBL" id="FIZY01000024">
    <property type="protein sequence ID" value="CZF83627.1"/>
    <property type="molecule type" value="Genomic_DNA"/>
</dbReference>
<gene>
    <name evidence="2" type="ORF">GMA8713_02742</name>
</gene>
<dbReference type="InterPro" id="IPR011037">
    <property type="entry name" value="Pyrv_Knase-like_insert_dom_sf"/>
</dbReference>
<organism evidence="2 3">
    <name type="scientific">Grimontia marina</name>
    <dbReference type="NCBI Taxonomy" id="646534"/>
    <lineage>
        <taxon>Bacteria</taxon>
        <taxon>Pseudomonadati</taxon>
        <taxon>Pseudomonadota</taxon>
        <taxon>Gammaproteobacteria</taxon>
        <taxon>Vibrionales</taxon>
        <taxon>Vibrionaceae</taxon>
        <taxon>Grimontia</taxon>
    </lineage>
</organism>
<dbReference type="Pfam" id="PF03473">
    <property type="entry name" value="MOSC"/>
    <property type="match status" value="1"/>
</dbReference>
<dbReference type="PANTHER" id="PTHR30212">
    <property type="entry name" value="PROTEIN YIIM"/>
    <property type="match status" value="1"/>
</dbReference>
<sequence length="212" mass="23689">MDTTASMELLSVAIATRSEIGPNKTATGIKKLKTEGSVEITEMGLLGDFVADSRVHGGPEKAIYQFPSETYETLTEALPHLTERFSSPCVGENFSSSGMTDDTVHIGDCYLIGTALIQVSQPRMPCWKLNQHIGNGHMMALLVSLKRTGWYYRVLETGQVSAGDRFILESRAENAWPVEDVWTHWLELRARKQQVAGRLDIPGLSTQWRFDW</sequence>
<dbReference type="GO" id="GO:0030170">
    <property type="term" value="F:pyridoxal phosphate binding"/>
    <property type="evidence" value="ECO:0007669"/>
    <property type="project" value="InterPro"/>
</dbReference>
<dbReference type="RefSeq" id="WP_062710726.1">
    <property type="nucleotide sequence ID" value="NZ_CAWRCI010000024.1"/>
</dbReference>
<dbReference type="GO" id="GO:0003824">
    <property type="term" value="F:catalytic activity"/>
    <property type="evidence" value="ECO:0007669"/>
    <property type="project" value="InterPro"/>
</dbReference>
<evidence type="ECO:0000259" key="1">
    <source>
        <dbReference type="PROSITE" id="PS51340"/>
    </source>
</evidence>
<keyword evidence="3" id="KW-1185">Reference proteome</keyword>
<dbReference type="Proteomes" id="UP000073601">
    <property type="component" value="Unassembled WGS sequence"/>
</dbReference>
<protein>
    <submittedName>
        <fullName evidence="2">6-N-hydroxylaminopurine resistance protein</fullName>
    </submittedName>
</protein>
<reference evidence="3" key="1">
    <citation type="submission" date="2016-02" db="EMBL/GenBank/DDBJ databases">
        <authorList>
            <person name="Rodrigo-Torres Lidia"/>
            <person name="Arahal R.David."/>
        </authorList>
    </citation>
    <scope>NUCLEOTIDE SEQUENCE [LARGE SCALE GENOMIC DNA]</scope>
    <source>
        <strain evidence="3">CECT 8713</strain>
    </source>
</reference>